<evidence type="ECO:0000256" key="2">
    <source>
        <dbReference type="SAM" id="Phobius"/>
    </source>
</evidence>
<feature type="compositionally biased region" description="Polar residues" evidence="1">
    <location>
        <begin position="1"/>
        <end position="22"/>
    </location>
</feature>
<dbReference type="Proteomes" id="UP000827549">
    <property type="component" value="Chromosome 4"/>
</dbReference>
<dbReference type="AlphaFoldDB" id="A0AAF0YDJ6"/>
<feature type="region of interest" description="Disordered" evidence="1">
    <location>
        <begin position="1"/>
        <end position="23"/>
    </location>
</feature>
<sequence>MVTLNTTSGTEQAHNSSKSNVSEAAGVGATAMANASSPSSAKPAAQRDDWTWADHPYSTSFLLGAALTGSCLAGSAAAWLAFRRGAARNAGLQPLRRGSCGPKSESLESRLGRLEALVRESQEAQAKLGDQLGQAVPLLLSRLEGLEGSLAKIGDTGSLPGSPSTGIAAHDLKLDVAQHLLDKYQNGGDTAPLVEHIESLREDMILLEQNLEANLKAGFEGNQAAVREAVQEAAIEIDALALIAMVDKSRQSNKAMLTTTSKKLKEVLDRLDHLESDLTVVGGQVSRLGIGADPSIMSVGDIAKEVELLRKSREGLSTQSEKAESPEPEVDVDPLVETYSAPAVNHSIPTRPLPDAQTGESNTAEAPLKDKAAENELDSSLNATQGELNFAYPKRKVPAGSRWADAATADTEAKVEASEGKVQEPVEQKTIEAQPEQVVAGAVPVDEGSTTETTPPPAPSYTHIKSQQPVEHLGVDDSGDWRFTFLPSNQSALRVVSPRVRGLSIRLSRESRRTTKKQSRYSVSWVLTTRLHNLLATDDDSQRMDLSVSTFGPFSTAIIFSSGEVDMVLLDKYWWRCSRDGNIYTVREQVGPDSV</sequence>
<dbReference type="EMBL" id="CP086717">
    <property type="protein sequence ID" value="WOO82866.1"/>
    <property type="molecule type" value="Genomic_DNA"/>
</dbReference>
<organism evidence="3 4">
    <name type="scientific">Vanrija pseudolonga</name>
    <dbReference type="NCBI Taxonomy" id="143232"/>
    <lineage>
        <taxon>Eukaryota</taxon>
        <taxon>Fungi</taxon>
        <taxon>Dikarya</taxon>
        <taxon>Basidiomycota</taxon>
        <taxon>Agaricomycotina</taxon>
        <taxon>Tremellomycetes</taxon>
        <taxon>Trichosporonales</taxon>
        <taxon>Trichosporonaceae</taxon>
        <taxon>Vanrija</taxon>
    </lineage>
</organism>
<evidence type="ECO:0000313" key="4">
    <source>
        <dbReference type="Proteomes" id="UP000827549"/>
    </source>
</evidence>
<dbReference type="RefSeq" id="XP_062628898.1">
    <property type="nucleotide sequence ID" value="XM_062772914.1"/>
</dbReference>
<protein>
    <submittedName>
        <fullName evidence="3">Uncharacterized protein</fullName>
    </submittedName>
</protein>
<keyword evidence="2" id="KW-0472">Membrane</keyword>
<proteinExistence type="predicted"/>
<reference evidence="3" key="1">
    <citation type="submission" date="2023-10" db="EMBL/GenBank/DDBJ databases">
        <authorList>
            <person name="Noh H."/>
        </authorList>
    </citation>
    <scope>NUCLEOTIDE SEQUENCE</scope>
    <source>
        <strain evidence="3">DUCC4014</strain>
    </source>
</reference>
<keyword evidence="4" id="KW-1185">Reference proteome</keyword>
<name>A0AAF0YDJ6_9TREE</name>
<feature type="transmembrane region" description="Helical" evidence="2">
    <location>
        <begin position="61"/>
        <end position="82"/>
    </location>
</feature>
<gene>
    <name evidence="3" type="ORF">LOC62_04G006348</name>
</gene>
<dbReference type="GeneID" id="87809572"/>
<accession>A0AAF0YDJ6</accession>
<keyword evidence="2" id="KW-0812">Transmembrane</keyword>
<evidence type="ECO:0000256" key="1">
    <source>
        <dbReference type="SAM" id="MobiDB-lite"/>
    </source>
</evidence>
<keyword evidence="2" id="KW-1133">Transmembrane helix</keyword>
<feature type="region of interest" description="Disordered" evidence="1">
    <location>
        <begin position="341"/>
        <end position="365"/>
    </location>
</feature>
<evidence type="ECO:0000313" key="3">
    <source>
        <dbReference type="EMBL" id="WOO82866.1"/>
    </source>
</evidence>